<keyword evidence="3" id="KW-1185">Reference proteome</keyword>
<feature type="coiled-coil region" evidence="2">
    <location>
        <begin position="179"/>
        <end position="267"/>
    </location>
</feature>
<keyword evidence="1" id="KW-0540">Nuclease</keyword>
<accession>A0A9W3ARY0</accession>
<evidence type="ECO:0000313" key="4">
    <source>
        <dbReference type="RefSeq" id="XP_055890012.1"/>
    </source>
</evidence>
<dbReference type="Proteomes" id="UP001165740">
    <property type="component" value="Chromosome 1"/>
</dbReference>
<proteinExistence type="predicted"/>
<dbReference type="PANTHER" id="PTHR11046">
    <property type="entry name" value="OLIGORIBONUCLEASE, MITOCHONDRIAL"/>
    <property type="match status" value="1"/>
</dbReference>
<reference evidence="4" key="1">
    <citation type="submission" date="2025-08" db="UniProtKB">
        <authorList>
            <consortium name="RefSeq"/>
        </authorList>
    </citation>
    <scope>IDENTIFICATION</scope>
</reference>
<organism evidence="3 4">
    <name type="scientific">Biomphalaria glabrata</name>
    <name type="common">Bloodfluke planorb</name>
    <name type="synonym">Freshwater snail</name>
    <dbReference type="NCBI Taxonomy" id="6526"/>
    <lineage>
        <taxon>Eukaryota</taxon>
        <taxon>Metazoa</taxon>
        <taxon>Spiralia</taxon>
        <taxon>Lophotrochozoa</taxon>
        <taxon>Mollusca</taxon>
        <taxon>Gastropoda</taxon>
        <taxon>Heterobranchia</taxon>
        <taxon>Euthyneura</taxon>
        <taxon>Panpulmonata</taxon>
        <taxon>Hygrophila</taxon>
        <taxon>Lymnaeoidea</taxon>
        <taxon>Planorbidae</taxon>
        <taxon>Biomphalaria</taxon>
    </lineage>
</organism>
<dbReference type="OMA" id="CEEMIIN"/>
<evidence type="ECO:0000256" key="2">
    <source>
        <dbReference type="SAM" id="Coils"/>
    </source>
</evidence>
<sequence length="914" mass="105146">MTSSPDLDSFISTFANDAEKGTVRNGYALFLYRRNESDLKVTATQIDQLLQKRDSSYTSKQLTVLQNLKYMMNQINSWKRRLSSNWMRIQDLLERPVQVPRSRKKQMPSTSLAETEDVLEDVDHAQEISTPVQKLRNDCERCETTRQEWIDKYNVLDSKLKKMRVSFKSLSGLYKVKLVNRMKNRKNEVIRKLRQENQRLKVELRVAKKFKPKTSVVNKSYYKEKLVLSRKELKNVKDKVNRMVAKLRQLEEQRKDFELDTTRLEHVEKDVECLKKPKMFDPSTRKCIYSCILHQVPFEKTCSLIKFIVHELTGISFTALPCTGTISNMALELGILSDLQVGELMFKENELTLSWDSTPLDGQQINSCHISSKHQNLTLQTFGMPGGTTEDYLEHILNAIHDIGCQYSTYHGIQQHIVLYTLFKSLQATLTDRAKVNKCVSDKLEEMVDRKLVQLKCFLHPLDGMASEARKELKKLDVDWSVSTSLYGHEGSAANLVHALSKLRYKENSRDPKGFKAYLLREGLKKTYIPRYVGNRLHVLFLLAGIIYKIKDSLAVYLEKFCKSMKLREAIEKDLTNPDVMVQIRVLGLFGKLLTGPWMKLFYNKSSGLRELSHLEMTPFVRRSITTLKELQLNPASILTLEFDVFGHPLLVDDVLVVLRDVELQPGERFFRTVSVLASCFVRVLERQLDDYLTGDLANPTEAMMLQTSSAPLHNIHSERVLGMVDSQFHRAPNASFGFVDAKVKCQANKTMDWLLAKPVKEQGSLIKFAVRQARKQRKVLEERVQVMGKTIMSRQIVIGQKRDKTERKKVEKKVLGCLEKDAGFGNDIFVALSTETKLILSSLLSERFDCLPLSIRHVWDVDGKDQVFDGKIVIYVKKGQKKCCRIVWDSEGQTDIPTTQIITDVVMGDFHFV</sequence>
<dbReference type="InterPro" id="IPR022894">
    <property type="entry name" value="Oligoribonuclease"/>
</dbReference>
<dbReference type="AlphaFoldDB" id="A0A9W3ARY0"/>
<keyword evidence="1" id="KW-0378">Hydrolase</keyword>
<evidence type="ECO:0000256" key="1">
    <source>
        <dbReference type="ARBA" id="ARBA00022722"/>
    </source>
</evidence>
<dbReference type="RefSeq" id="XP_055890012.1">
    <property type="nucleotide sequence ID" value="XM_056034037.1"/>
</dbReference>
<dbReference type="OrthoDB" id="6064891at2759"/>
<protein>
    <submittedName>
        <fullName evidence="4">Uncharacterized protein LOC106069642</fullName>
    </submittedName>
</protein>
<evidence type="ECO:0000313" key="3">
    <source>
        <dbReference type="Proteomes" id="UP001165740"/>
    </source>
</evidence>
<name>A0A9W3ARY0_BIOGL</name>
<dbReference type="PANTHER" id="PTHR11046:SF25">
    <property type="match status" value="1"/>
</dbReference>
<gene>
    <name evidence="4" type="primary">LOC106069642</name>
</gene>
<dbReference type="GO" id="GO:0000175">
    <property type="term" value="F:3'-5'-RNA exonuclease activity"/>
    <property type="evidence" value="ECO:0007669"/>
    <property type="project" value="InterPro"/>
</dbReference>
<keyword evidence="2" id="KW-0175">Coiled coil</keyword>
<dbReference type="GeneID" id="106069642"/>